<protein>
    <recommendedName>
        <fullName evidence="3">SAC domain-containing protein</fullName>
    </recommendedName>
</protein>
<dbReference type="PROSITE" id="PS50275">
    <property type="entry name" value="SAC"/>
    <property type="match status" value="1"/>
</dbReference>
<dbReference type="Pfam" id="PF12456">
    <property type="entry name" value="hSac2"/>
    <property type="match status" value="1"/>
</dbReference>
<dbReference type="PANTHER" id="PTHR45662">
    <property type="entry name" value="PHOSPHATIDYLINOSITIDE PHOSPHATASE SAC1"/>
    <property type="match status" value="1"/>
</dbReference>
<dbReference type="PANTHER" id="PTHR45662:SF8">
    <property type="entry name" value="PHOSPHATIDYLINOSITIDE PHOSPHATASE SAC2"/>
    <property type="match status" value="1"/>
</dbReference>
<proteinExistence type="predicted"/>
<feature type="domain" description="SAC" evidence="3">
    <location>
        <begin position="546"/>
        <end position="857"/>
    </location>
</feature>
<evidence type="ECO:0000259" key="3">
    <source>
        <dbReference type="PROSITE" id="PS50275"/>
    </source>
</evidence>
<feature type="region of interest" description="Disordered" evidence="2">
    <location>
        <begin position="76"/>
        <end position="145"/>
    </location>
</feature>
<sequence>MSKTYKEPEEKTYEEAANEITFNSKPIASALPDDKAFNPQTVLKQYNYFPHPPPHLPGPSVLAEAEQNEMYLEFKRQRSKDESALKKNKESESLSFESLGADAELQSPSLDSEDDMPASSRKLMKPSKTFGKKSSIKVNKPKEREKLPMRRITAPEERAVKVMKDSLVSTDVLPEKSGSTTKLPLLPEMKGTIKPVTKPIVPPFSEALPGSSTKGRASEGVQCTASSAVDKLFIMPPSIHYLIRTLSFLVKELDKSDSEPCQNAPKEVRKLLMQINEAIGALLNHKLDHKFTLQASLSDSKRLQKIYNDLEQYINHVYGKSGKLGTMAEEKKKIYCRLFQKECELQVLNEKLREGSIQHPAIRMSDQMAKPPEVVLQNKDLENEQLQAEIEFNSQEMLKYQESWDLASATDPECLGICYGIIGKIRLDSIVEPRLMLIRDYTTVGEYVDGDVIYKVKSIVFLSPDNSDNINLTLCKKHQASPFSKKVGFFDQKSTFAKTLGAVKSATNSIKTSTQQAAALAMPQVKFKFLSKDKEKFERRILEELHKIFTDTDSFYFSLTNDLTNTLQRRHENDGQNGPLWRSVDDRFFWNKYMLHDLINSNNPLYDPWILPVIQGYVQIEDCKIESGCDIRGNDTLEPKYENFKLILISRRSRHRAGTRYKRRGVDDDGQCANYVETEQILTYQDHKVSFVQTRGSVPVFWSQPGYKYRPPPRLDRGTAENQVVFEKHFERELETYGPVCVVNLVEQSGKEKIIWDAYTSHILAYNHPKITYASFDFHEYCRGMHFENKGVFRINCIDCLDRTNVVQTALAKTVMEIQLTKLGLIVPEGHIPQSVRNTFQFLWANNGDIISKQYAGTNALKGDYTRTGERKFTGLMKDGMNSANRYCRVHLLDSYRQAALDLTQGKEVETIDLLNKLTNDIFLASDEIINLATAILPKNPSEVASSIPILRELQFYNAIFHVSRYYLSRFKDAYRQATIDMMLGNEVTEDIFTTEQKQDEEDSSATAEHVKILIEDCKKLLINNPDLIVGSWGLIDADPVTGDPSETEMDTILILTRESYYVGREIQSFNKCFLNCRYDEQIDRVTKYQKIDLKNLKMIELGPISAPTQMSSVFKLNKSSMNNQFCIRIHYTIAGEDGYFHMFRSTNLRFFNNMTVLIKSPEEMLESLKAICETFLVALEIAGLPPVMYTTGRPLDKKKSKVLDPENSCRLGSYLDLGLTQGLTRNVSETQLVALKSAGTKALSNITQQFSKINKLGQSLRRNQPPKLNVGQKEQALPPTFSVESASNSKVSSPTSRRSSDVSEDSYESATLKVSNSLKAKHMHYPSVGILMNNEPRRAQKTGTEVAPVIGNFSLTKVVESDHVTIRQKNPLLHSRTDAFFDPKKLEISFKSYKNSLEAKECADSGKVSLSPSPMTRKLSHSANEIEEEASKKSETTPHLVLTLDKRCNSEKDLTLNMVSSQSENALRSLKTNIANVITSPVSVTKDMLSPFSKFAKGMHNLGANLDPRKLKVHTMEHTYKVSEAHLDEIKRLEERWKNSKTKLIAL</sequence>
<dbReference type="EMBL" id="JARGDH010000002">
    <property type="protein sequence ID" value="KAL0276634.1"/>
    <property type="molecule type" value="Genomic_DNA"/>
</dbReference>
<dbReference type="GO" id="GO:0046856">
    <property type="term" value="P:phosphatidylinositol dephosphorylation"/>
    <property type="evidence" value="ECO:0007669"/>
    <property type="project" value="TreeGrafter"/>
</dbReference>
<dbReference type="GO" id="GO:0043812">
    <property type="term" value="F:phosphatidylinositol-4-phosphate phosphatase activity"/>
    <property type="evidence" value="ECO:0007669"/>
    <property type="project" value="TreeGrafter"/>
</dbReference>
<dbReference type="GO" id="GO:2001135">
    <property type="term" value="P:regulation of endocytic recycling"/>
    <property type="evidence" value="ECO:0007669"/>
    <property type="project" value="TreeGrafter"/>
</dbReference>
<organism evidence="4">
    <name type="scientific">Menopon gallinae</name>
    <name type="common">poultry shaft louse</name>
    <dbReference type="NCBI Taxonomy" id="328185"/>
    <lineage>
        <taxon>Eukaryota</taxon>
        <taxon>Metazoa</taxon>
        <taxon>Ecdysozoa</taxon>
        <taxon>Arthropoda</taxon>
        <taxon>Hexapoda</taxon>
        <taxon>Insecta</taxon>
        <taxon>Pterygota</taxon>
        <taxon>Neoptera</taxon>
        <taxon>Paraneoptera</taxon>
        <taxon>Psocodea</taxon>
        <taxon>Troctomorpha</taxon>
        <taxon>Phthiraptera</taxon>
        <taxon>Amblycera</taxon>
        <taxon>Menoponidae</taxon>
        <taxon>Menopon</taxon>
    </lineage>
</organism>
<reference evidence="4" key="1">
    <citation type="journal article" date="2024" name="Gigascience">
        <title>Chromosome-level genome of the poultry shaft louse Menopon gallinae provides insight into the host-switching and adaptive evolution of parasitic lice.</title>
        <authorList>
            <person name="Xu Y."/>
            <person name="Ma L."/>
            <person name="Liu S."/>
            <person name="Liang Y."/>
            <person name="Liu Q."/>
            <person name="He Z."/>
            <person name="Tian L."/>
            <person name="Duan Y."/>
            <person name="Cai W."/>
            <person name="Li H."/>
            <person name="Song F."/>
        </authorList>
    </citation>
    <scope>NUCLEOTIDE SEQUENCE</scope>
    <source>
        <strain evidence="4">Cailab_2023a</strain>
    </source>
</reference>
<name>A0AAW2I365_9NEOP</name>
<gene>
    <name evidence="4" type="ORF">PYX00_004166</name>
</gene>
<evidence type="ECO:0000256" key="1">
    <source>
        <dbReference type="SAM" id="Coils"/>
    </source>
</evidence>
<dbReference type="GO" id="GO:0045334">
    <property type="term" value="C:clathrin-coated endocytic vesicle"/>
    <property type="evidence" value="ECO:0007669"/>
    <property type="project" value="TreeGrafter"/>
</dbReference>
<dbReference type="InterPro" id="IPR022158">
    <property type="entry name" value="Inositol_phosphatase"/>
</dbReference>
<comment type="caution">
    <text evidence="4">The sequence shown here is derived from an EMBL/GenBank/DDBJ whole genome shotgun (WGS) entry which is preliminary data.</text>
</comment>
<dbReference type="GO" id="GO:0005769">
    <property type="term" value="C:early endosome"/>
    <property type="evidence" value="ECO:0007669"/>
    <property type="project" value="TreeGrafter"/>
</dbReference>
<feature type="region of interest" description="Disordered" evidence="2">
    <location>
        <begin position="1407"/>
        <end position="1438"/>
    </location>
</feature>
<feature type="compositionally biased region" description="Low complexity" evidence="2">
    <location>
        <begin position="1283"/>
        <end position="1298"/>
    </location>
</feature>
<evidence type="ECO:0000313" key="4">
    <source>
        <dbReference type="EMBL" id="KAL0276634.1"/>
    </source>
</evidence>
<dbReference type="Pfam" id="PF02383">
    <property type="entry name" value="Syja_N"/>
    <property type="match status" value="1"/>
</dbReference>
<feature type="compositionally biased region" description="Basic residues" evidence="2">
    <location>
        <begin position="122"/>
        <end position="135"/>
    </location>
</feature>
<feature type="region of interest" description="Disordered" evidence="2">
    <location>
        <begin position="1262"/>
        <end position="1309"/>
    </location>
</feature>
<evidence type="ECO:0000256" key="2">
    <source>
        <dbReference type="SAM" id="MobiDB-lite"/>
    </source>
</evidence>
<feature type="coiled-coil region" evidence="1">
    <location>
        <begin position="376"/>
        <end position="403"/>
    </location>
</feature>
<accession>A0AAW2I365</accession>
<feature type="compositionally biased region" description="Basic and acidic residues" evidence="2">
    <location>
        <begin position="76"/>
        <end position="92"/>
    </location>
</feature>
<keyword evidence="1" id="KW-0175">Coiled coil</keyword>
<dbReference type="InterPro" id="IPR002013">
    <property type="entry name" value="SAC_dom"/>
</dbReference>